<dbReference type="GO" id="GO:0042597">
    <property type="term" value="C:periplasmic space"/>
    <property type="evidence" value="ECO:0007669"/>
    <property type="project" value="InterPro"/>
</dbReference>
<evidence type="ECO:0000256" key="3">
    <source>
        <dbReference type="ARBA" id="ARBA00022723"/>
    </source>
</evidence>
<accession>A0A420KGB8</accession>
<comment type="PTM">
    <text evidence="7">Binds 1 heme group per subunit.</text>
</comment>
<keyword evidence="1" id="KW-0813">Transport</keyword>
<protein>
    <submittedName>
        <fullName evidence="9">Cytochrome c</fullName>
    </submittedName>
</protein>
<reference evidence="9 10" key="1">
    <citation type="submission" date="2018-09" db="EMBL/GenBank/DDBJ databases">
        <title>Genome comparison of Alicycliphilus sp. BQ1, a polyurethanolytic bacterium, with its closest phylogenetic relatives Alicycliphilus denitrificans BC and K601, unable to attack polyurethane.</title>
        <authorList>
            <person name="Loza-Tavera H."/>
            <person name="Lozano L."/>
            <person name="Cevallos M."/>
            <person name="Maya-Lucas O."/>
            <person name="Garcia-Mena J."/>
            <person name="Hernandez J."/>
        </authorList>
    </citation>
    <scope>NUCLEOTIDE SEQUENCE [LARGE SCALE GENOMIC DNA]</scope>
    <source>
        <strain evidence="9 10">BQ1</strain>
    </source>
</reference>
<dbReference type="GO" id="GO:0022900">
    <property type="term" value="P:electron transport chain"/>
    <property type="evidence" value="ECO:0007669"/>
    <property type="project" value="InterPro"/>
</dbReference>
<dbReference type="GO" id="GO:0009055">
    <property type="term" value="F:electron transfer activity"/>
    <property type="evidence" value="ECO:0007669"/>
    <property type="project" value="InterPro"/>
</dbReference>
<evidence type="ECO:0000256" key="2">
    <source>
        <dbReference type="ARBA" id="ARBA00022617"/>
    </source>
</evidence>
<evidence type="ECO:0000256" key="8">
    <source>
        <dbReference type="SAM" id="SignalP"/>
    </source>
</evidence>
<feature type="signal peptide" evidence="8">
    <location>
        <begin position="1"/>
        <end position="24"/>
    </location>
</feature>
<keyword evidence="4" id="KW-0249">Electron transport</keyword>
<dbReference type="Gene3D" id="1.20.120.10">
    <property type="entry name" value="Cytochrome c/b562"/>
    <property type="match status" value="1"/>
</dbReference>
<keyword evidence="2 7" id="KW-0349">Heme</keyword>
<dbReference type="Pfam" id="PF01322">
    <property type="entry name" value="Cytochrom_C_2"/>
    <property type="match status" value="1"/>
</dbReference>
<name>A0A420KGB8_9BURK</name>
<dbReference type="PIRSF" id="PIRSF000027">
    <property type="entry name" value="Cytc_c_prime"/>
    <property type="match status" value="1"/>
</dbReference>
<comment type="caution">
    <text evidence="9">The sequence shown here is derived from an EMBL/GenBank/DDBJ whole genome shotgun (WGS) entry which is preliminary data.</text>
</comment>
<feature type="binding site" description="axial binding residue" evidence="6">
    <location>
        <position position="147"/>
    </location>
    <ligand>
        <name>heme c</name>
        <dbReference type="ChEBI" id="CHEBI:61717"/>
    </ligand>
    <ligandPart>
        <name>Fe</name>
        <dbReference type="ChEBI" id="CHEBI:18248"/>
    </ligandPart>
</feature>
<keyword evidence="5 6" id="KW-0408">Iron</keyword>
<evidence type="ECO:0000256" key="6">
    <source>
        <dbReference type="PIRSR" id="PIRSR000027-1"/>
    </source>
</evidence>
<keyword evidence="3 6" id="KW-0479">Metal-binding</keyword>
<dbReference type="SUPFAM" id="SSF47175">
    <property type="entry name" value="Cytochromes"/>
    <property type="match status" value="1"/>
</dbReference>
<evidence type="ECO:0000313" key="10">
    <source>
        <dbReference type="Proteomes" id="UP000216225"/>
    </source>
</evidence>
<dbReference type="GO" id="GO:0005506">
    <property type="term" value="F:iron ion binding"/>
    <property type="evidence" value="ECO:0007669"/>
    <property type="project" value="InterPro"/>
</dbReference>
<sequence>MPFKAIAFAAAASAAMLLSLPAAAQFAKPEDSIKYRQSALFMMGQHFGRIGAMVNGKAPYDAKAAQANADVVASLASLPWAGFGPGTDKGAPTKAKPGVWSEHAKFTEYSEKLQAEVAKLDAAAKTGNLDNLKTAFGAAANACKTCHDAYRAR</sequence>
<dbReference type="PROSITE" id="PS51009">
    <property type="entry name" value="CYTCII"/>
    <property type="match status" value="1"/>
</dbReference>
<evidence type="ECO:0000256" key="5">
    <source>
        <dbReference type="ARBA" id="ARBA00023004"/>
    </source>
</evidence>
<dbReference type="InterPro" id="IPR012127">
    <property type="entry name" value="Cyt_c_prime"/>
</dbReference>
<feature type="binding site" description="covalent" evidence="7">
    <location>
        <position position="143"/>
    </location>
    <ligand>
        <name>heme c</name>
        <dbReference type="ChEBI" id="CHEBI:61717"/>
    </ligand>
</feature>
<evidence type="ECO:0000256" key="1">
    <source>
        <dbReference type="ARBA" id="ARBA00022448"/>
    </source>
</evidence>
<keyword evidence="8" id="KW-0732">Signal</keyword>
<dbReference type="RefSeq" id="WP_094435497.1">
    <property type="nucleotide sequence ID" value="NZ_NKDB02000001.1"/>
</dbReference>
<evidence type="ECO:0000313" key="9">
    <source>
        <dbReference type="EMBL" id="RKJ98993.1"/>
    </source>
</evidence>
<organism evidence="9 10">
    <name type="scientific">Alicycliphilus denitrificans</name>
    <dbReference type="NCBI Taxonomy" id="179636"/>
    <lineage>
        <taxon>Bacteria</taxon>
        <taxon>Pseudomonadati</taxon>
        <taxon>Pseudomonadota</taxon>
        <taxon>Betaproteobacteria</taxon>
        <taxon>Burkholderiales</taxon>
        <taxon>Comamonadaceae</taxon>
        <taxon>Alicycliphilus</taxon>
    </lineage>
</organism>
<evidence type="ECO:0000256" key="4">
    <source>
        <dbReference type="ARBA" id="ARBA00022982"/>
    </source>
</evidence>
<proteinExistence type="predicted"/>
<feature type="chain" id="PRO_5019579494" evidence="8">
    <location>
        <begin position="25"/>
        <end position="153"/>
    </location>
</feature>
<evidence type="ECO:0000256" key="7">
    <source>
        <dbReference type="PIRSR" id="PIRSR000027-2"/>
    </source>
</evidence>
<dbReference type="Proteomes" id="UP000216225">
    <property type="component" value="Unassembled WGS sequence"/>
</dbReference>
<dbReference type="GO" id="GO:0020037">
    <property type="term" value="F:heme binding"/>
    <property type="evidence" value="ECO:0007669"/>
    <property type="project" value="InterPro"/>
</dbReference>
<gene>
    <name evidence="9" type="ORF">CE154_004420</name>
</gene>
<feature type="binding site" description="covalent" evidence="7">
    <location>
        <position position="146"/>
    </location>
    <ligand>
        <name>heme c</name>
        <dbReference type="ChEBI" id="CHEBI:61717"/>
    </ligand>
</feature>
<dbReference type="InterPro" id="IPR002321">
    <property type="entry name" value="Cyt_c_II"/>
</dbReference>
<dbReference type="InterPro" id="IPR010980">
    <property type="entry name" value="Cyt_c/b562"/>
</dbReference>
<dbReference type="EMBL" id="NKDB02000001">
    <property type="protein sequence ID" value="RKJ98993.1"/>
    <property type="molecule type" value="Genomic_DNA"/>
</dbReference>
<dbReference type="AlphaFoldDB" id="A0A420KGB8"/>